<keyword evidence="1" id="KW-0472">Membrane</keyword>
<dbReference type="EMBL" id="CP050831">
    <property type="protein sequence ID" value="QIU97250.1"/>
    <property type="molecule type" value="Genomic_DNA"/>
</dbReference>
<keyword evidence="1" id="KW-1133">Transmembrane helix</keyword>
<sequence>MKGKKRIIVTLLFFINIIMLVAAVIPHHHHPNGMICMKQDLPVEQQCPMHNHHHHQHQPGSDSCCNSECLTRFQSPIPSIHTDSGPDYVFIATLFTDVIIEHLLRPQERRVKNYYVYRDSLHGTDTPRATSLRAPPYSVFA</sequence>
<evidence type="ECO:0000313" key="2">
    <source>
        <dbReference type="EMBL" id="QIU97250.1"/>
    </source>
</evidence>
<gene>
    <name evidence="2" type="ORF">BacF7301_25215</name>
</gene>
<proteinExistence type="predicted"/>
<organism evidence="2 3">
    <name type="scientific">Bacteroides faecium</name>
    <dbReference type="NCBI Taxonomy" id="2715212"/>
    <lineage>
        <taxon>Bacteria</taxon>
        <taxon>Pseudomonadati</taxon>
        <taxon>Bacteroidota</taxon>
        <taxon>Bacteroidia</taxon>
        <taxon>Bacteroidales</taxon>
        <taxon>Bacteroidaceae</taxon>
        <taxon>Bacteroides</taxon>
    </lineage>
</organism>
<feature type="transmembrane region" description="Helical" evidence="1">
    <location>
        <begin position="7"/>
        <end position="25"/>
    </location>
</feature>
<dbReference type="KEGG" id="bfc:BacF7301_25215"/>
<protein>
    <recommendedName>
        <fullName evidence="4">Transmembrane protein</fullName>
    </recommendedName>
</protein>
<keyword evidence="1" id="KW-0812">Transmembrane</keyword>
<dbReference type="AlphaFoldDB" id="A0A6H0KUY3"/>
<dbReference type="RefSeq" id="WP_167966945.1">
    <property type="nucleotide sequence ID" value="NZ_CP050831.1"/>
</dbReference>
<dbReference type="Pfam" id="PF20558">
    <property type="entry name" value="DUF6769"/>
    <property type="match status" value="1"/>
</dbReference>
<reference evidence="2 3" key="1">
    <citation type="submission" date="2020-03" db="EMBL/GenBank/DDBJ databases">
        <title>Genomic analysis of Bacteroides faecium CBA7301.</title>
        <authorList>
            <person name="Kim J."/>
            <person name="Roh S.W."/>
        </authorList>
    </citation>
    <scope>NUCLEOTIDE SEQUENCE [LARGE SCALE GENOMIC DNA]</scope>
    <source>
        <strain evidence="2 3">CBA7301</strain>
    </source>
</reference>
<name>A0A6H0KUY3_9BACE</name>
<dbReference type="Proteomes" id="UP000501780">
    <property type="component" value="Chromosome"/>
</dbReference>
<evidence type="ECO:0008006" key="4">
    <source>
        <dbReference type="Google" id="ProtNLM"/>
    </source>
</evidence>
<accession>A0A6H0KUY3</accession>
<keyword evidence="3" id="KW-1185">Reference proteome</keyword>
<evidence type="ECO:0000256" key="1">
    <source>
        <dbReference type="SAM" id="Phobius"/>
    </source>
</evidence>
<evidence type="ECO:0000313" key="3">
    <source>
        <dbReference type="Proteomes" id="UP000501780"/>
    </source>
</evidence>
<dbReference type="InterPro" id="IPR046660">
    <property type="entry name" value="DUF6769"/>
</dbReference>